<keyword evidence="3" id="KW-1185">Reference proteome</keyword>
<gene>
    <name evidence="2" type="ORF">P7K49_024747</name>
</gene>
<evidence type="ECO:0000313" key="2">
    <source>
        <dbReference type="EMBL" id="KAK2099296.1"/>
    </source>
</evidence>
<sequence>MPQQRSFSTEALPALTSSRGSTGGRSGPVRHLSSGAERSRGLLSSASALLWTSSPARWTPGTVWVCSVYNGQAVSLLPGVHSLGMRPWDPWLLGGALCQCPYLLLMESIILTHSSGEVLKGGGTSQAPWSRAELTRLLALLKFLAV</sequence>
<feature type="region of interest" description="Disordered" evidence="1">
    <location>
        <begin position="1"/>
        <end position="36"/>
    </location>
</feature>
<accession>A0ABQ9UQE9</accession>
<organism evidence="2 3">
    <name type="scientific">Saguinus oedipus</name>
    <name type="common">Cotton-top tamarin</name>
    <name type="synonym">Oedipomidas oedipus</name>
    <dbReference type="NCBI Taxonomy" id="9490"/>
    <lineage>
        <taxon>Eukaryota</taxon>
        <taxon>Metazoa</taxon>
        <taxon>Chordata</taxon>
        <taxon>Craniata</taxon>
        <taxon>Vertebrata</taxon>
        <taxon>Euteleostomi</taxon>
        <taxon>Mammalia</taxon>
        <taxon>Eutheria</taxon>
        <taxon>Euarchontoglires</taxon>
        <taxon>Primates</taxon>
        <taxon>Haplorrhini</taxon>
        <taxon>Platyrrhini</taxon>
        <taxon>Cebidae</taxon>
        <taxon>Callitrichinae</taxon>
        <taxon>Saguinus</taxon>
    </lineage>
</organism>
<protein>
    <submittedName>
        <fullName evidence="2">Uncharacterized protein</fullName>
    </submittedName>
</protein>
<dbReference type="Proteomes" id="UP001266305">
    <property type="component" value="Unassembled WGS sequence"/>
</dbReference>
<proteinExistence type="predicted"/>
<name>A0ABQ9UQE9_SAGOE</name>
<dbReference type="EMBL" id="JASSZA010000011">
    <property type="protein sequence ID" value="KAK2099296.1"/>
    <property type="molecule type" value="Genomic_DNA"/>
</dbReference>
<reference evidence="2 3" key="1">
    <citation type="submission" date="2023-05" db="EMBL/GenBank/DDBJ databases">
        <title>B98-5 Cell Line De Novo Hybrid Assembly: An Optical Mapping Approach.</title>
        <authorList>
            <person name="Kananen K."/>
            <person name="Auerbach J.A."/>
            <person name="Kautto E."/>
            <person name="Blachly J.S."/>
        </authorList>
    </citation>
    <scope>NUCLEOTIDE SEQUENCE [LARGE SCALE GENOMIC DNA]</scope>
    <source>
        <strain evidence="2">B95-8</strain>
        <tissue evidence="2">Cell line</tissue>
    </source>
</reference>
<comment type="caution">
    <text evidence="2">The sequence shown here is derived from an EMBL/GenBank/DDBJ whole genome shotgun (WGS) entry which is preliminary data.</text>
</comment>
<evidence type="ECO:0000313" key="3">
    <source>
        <dbReference type="Proteomes" id="UP001266305"/>
    </source>
</evidence>
<evidence type="ECO:0000256" key="1">
    <source>
        <dbReference type="SAM" id="MobiDB-lite"/>
    </source>
</evidence>